<comment type="caution">
    <text evidence="5">The sequence shown here is derived from an EMBL/GenBank/DDBJ whole genome shotgun (WGS) entry which is preliminary data.</text>
</comment>
<organism evidence="5 6">
    <name type="scientific">Candidatus Dormiibacter inghamiae</name>
    <dbReference type="NCBI Taxonomy" id="3127013"/>
    <lineage>
        <taxon>Bacteria</taxon>
        <taxon>Bacillati</taxon>
        <taxon>Candidatus Dormiibacterota</taxon>
        <taxon>Candidatus Dormibacteria</taxon>
        <taxon>Candidatus Dormibacterales</taxon>
        <taxon>Candidatus Dormibacteraceae</taxon>
        <taxon>Candidatus Dormiibacter</taxon>
    </lineage>
</organism>
<evidence type="ECO:0000256" key="1">
    <source>
        <dbReference type="ARBA" id="ARBA00022448"/>
    </source>
</evidence>
<dbReference type="InterPro" id="IPR003439">
    <property type="entry name" value="ABC_transporter-like_ATP-bd"/>
</dbReference>
<keyword evidence="3 5" id="KW-0067">ATP-binding</keyword>
<feature type="domain" description="ABC transporter" evidence="4">
    <location>
        <begin position="19"/>
        <end position="265"/>
    </location>
</feature>
<reference evidence="5 6" key="1">
    <citation type="submission" date="2020-10" db="EMBL/GenBank/DDBJ databases">
        <title>Ca. Dormibacterota MAGs.</title>
        <authorList>
            <person name="Montgomery K."/>
        </authorList>
    </citation>
    <scope>NUCLEOTIDE SEQUENCE [LARGE SCALE GENOMIC DNA]</scope>
    <source>
        <strain evidence="5">SC8811_S16_3</strain>
    </source>
</reference>
<dbReference type="PROSITE" id="PS50893">
    <property type="entry name" value="ABC_TRANSPORTER_2"/>
    <property type="match status" value="1"/>
</dbReference>
<dbReference type="PROSITE" id="PS00211">
    <property type="entry name" value="ABC_TRANSPORTER_1"/>
    <property type="match status" value="1"/>
</dbReference>
<dbReference type="Pfam" id="PF00005">
    <property type="entry name" value="ABC_tran"/>
    <property type="match status" value="1"/>
</dbReference>
<dbReference type="GO" id="GO:0005524">
    <property type="term" value="F:ATP binding"/>
    <property type="evidence" value="ECO:0007669"/>
    <property type="project" value="UniProtKB-KW"/>
</dbReference>
<dbReference type="GO" id="GO:0005886">
    <property type="term" value="C:plasma membrane"/>
    <property type="evidence" value="ECO:0007669"/>
    <property type="project" value="TreeGrafter"/>
</dbReference>
<name>A0A934KFR3_9BACT</name>
<evidence type="ECO:0000256" key="2">
    <source>
        <dbReference type="ARBA" id="ARBA00022741"/>
    </source>
</evidence>
<evidence type="ECO:0000313" key="5">
    <source>
        <dbReference type="EMBL" id="MBJ7602807.1"/>
    </source>
</evidence>
<dbReference type="InterPro" id="IPR003593">
    <property type="entry name" value="AAA+_ATPase"/>
</dbReference>
<keyword evidence="2" id="KW-0547">Nucleotide-binding</keyword>
<dbReference type="SMART" id="SM00382">
    <property type="entry name" value="AAA"/>
    <property type="match status" value="1"/>
</dbReference>
<dbReference type="GO" id="GO:0016887">
    <property type="term" value="F:ATP hydrolysis activity"/>
    <property type="evidence" value="ECO:0007669"/>
    <property type="project" value="InterPro"/>
</dbReference>
<protein>
    <submittedName>
        <fullName evidence="5">ABC transporter ATP-binding protein</fullName>
    </submittedName>
</protein>
<dbReference type="SUPFAM" id="SSF52540">
    <property type="entry name" value="P-loop containing nucleoside triphosphate hydrolases"/>
    <property type="match status" value="1"/>
</dbReference>
<dbReference type="CDD" id="cd03219">
    <property type="entry name" value="ABC_Mj1267_LivG_branched"/>
    <property type="match status" value="1"/>
</dbReference>
<dbReference type="RefSeq" id="WP_338177768.1">
    <property type="nucleotide sequence ID" value="NZ_JAEKNQ010000024.1"/>
</dbReference>
<gene>
    <name evidence="5" type="ORF">JF888_06390</name>
</gene>
<accession>A0A934KFR3</accession>
<dbReference type="Pfam" id="PF12399">
    <property type="entry name" value="BCA_ABC_TP_C"/>
    <property type="match status" value="1"/>
</dbReference>
<dbReference type="AlphaFoldDB" id="A0A934KFR3"/>
<sequence length="276" mass="29822">MNASLRGGTAVEVDRTRLLEVRDIVKRFQGVAAVDRATLNVADGSITALIGPNGAGKTSLFNIVSGFARADSGSVRYRGRSIARLPPHRVARAGLVRTFQQPRVLRRLTVLDNLLLAGRRQPGESFWRALAPGAGRRDRELRRRALELLALVRLEDRADAYAGVLSGGQRKLLEFVKALMAEPLLVLLDEPLAGVNPTLRELLLQRLREVRAGGGITFLVIEHDLGSVMRVSDEVAVMSQGRVIFQGPPDATRRDPAVIDAYLGSADAIVGSGTPG</sequence>
<dbReference type="PANTHER" id="PTHR45772">
    <property type="entry name" value="CONSERVED COMPONENT OF ABC TRANSPORTER FOR NATURAL AMINO ACIDS-RELATED"/>
    <property type="match status" value="1"/>
</dbReference>
<dbReference type="EMBL" id="JAEKNQ010000024">
    <property type="protein sequence ID" value="MBJ7602807.1"/>
    <property type="molecule type" value="Genomic_DNA"/>
</dbReference>
<proteinExistence type="predicted"/>
<dbReference type="FunFam" id="3.40.50.300:FF:000421">
    <property type="entry name" value="Branched-chain amino acid ABC transporter ATP-binding protein"/>
    <property type="match status" value="1"/>
</dbReference>
<dbReference type="InterPro" id="IPR017871">
    <property type="entry name" value="ABC_transporter-like_CS"/>
</dbReference>
<dbReference type="InterPro" id="IPR051120">
    <property type="entry name" value="ABC_AA/LPS_Transport"/>
</dbReference>
<dbReference type="Gene3D" id="3.40.50.300">
    <property type="entry name" value="P-loop containing nucleotide triphosphate hydrolases"/>
    <property type="match status" value="1"/>
</dbReference>
<evidence type="ECO:0000256" key="3">
    <source>
        <dbReference type="ARBA" id="ARBA00022840"/>
    </source>
</evidence>
<dbReference type="PANTHER" id="PTHR45772:SF9">
    <property type="entry name" value="CONSERVED COMPONENT OF ABC TRANSPORTER FOR NATURAL AMINO ACIDS"/>
    <property type="match status" value="1"/>
</dbReference>
<dbReference type="InterPro" id="IPR027417">
    <property type="entry name" value="P-loop_NTPase"/>
</dbReference>
<keyword evidence="1" id="KW-0813">Transport</keyword>
<dbReference type="InterPro" id="IPR032823">
    <property type="entry name" value="BCA_ABC_TP_C"/>
</dbReference>
<evidence type="ECO:0000259" key="4">
    <source>
        <dbReference type="PROSITE" id="PS50893"/>
    </source>
</evidence>
<evidence type="ECO:0000313" key="6">
    <source>
        <dbReference type="Proteomes" id="UP000620075"/>
    </source>
</evidence>
<dbReference type="Proteomes" id="UP000620075">
    <property type="component" value="Unassembled WGS sequence"/>
</dbReference>